<dbReference type="InterPro" id="IPR029063">
    <property type="entry name" value="SAM-dependent_MTases_sf"/>
</dbReference>
<dbReference type="Pfam" id="PF05050">
    <property type="entry name" value="Methyltransf_21"/>
    <property type="match status" value="1"/>
</dbReference>
<dbReference type="InterPro" id="IPR006342">
    <property type="entry name" value="FkbM_mtfrase"/>
</dbReference>
<sequence length="217" mass="25088">MNLYNIDKGSGVYIQIGAGAGDLDSRSNYRDGFTEFIKRLPREHIKKIILVEPNPLNIPLLKECWKDYPESTIYEIGIVPKSYQNDTIDLYYCPLDGPHYQVASIKKSHIQKEGHYGPNCELQKFNISATHLENFINGITTENIELLSLDIEGVDAEVILDTNFTNLKLKYLSFEHYHLEDKREQVLNHLKNNNYEFLGLGVDYQGFDYLYINGDFK</sequence>
<dbReference type="Gene3D" id="3.40.50.150">
    <property type="entry name" value="Vaccinia Virus protein VP39"/>
    <property type="match status" value="1"/>
</dbReference>
<reference evidence="2" key="1">
    <citation type="journal article" date="2020" name="Nature">
        <title>Giant virus diversity and host interactions through global metagenomics.</title>
        <authorList>
            <person name="Schulz F."/>
            <person name="Roux S."/>
            <person name="Paez-Espino D."/>
            <person name="Jungbluth S."/>
            <person name="Walsh D.A."/>
            <person name="Denef V.J."/>
            <person name="McMahon K.D."/>
            <person name="Konstantinidis K.T."/>
            <person name="Eloe-Fadrosh E.A."/>
            <person name="Kyrpides N.C."/>
            <person name="Woyke T."/>
        </authorList>
    </citation>
    <scope>NUCLEOTIDE SEQUENCE</scope>
    <source>
        <strain evidence="2">GVMAG-M-3300009182-78</strain>
    </source>
</reference>
<proteinExistence type="predicted"/>
<dbReference type="EMBL" id="MN739043">
    <property type="protein sequence ID" value="QHS85386.1"/>
    <property type="molecule type" value="Genomic_DNA"/>
</dbReference>
<evidence type="ECO:0000259" key="1">
    <source>
        <dbReference type="Pfam" id="PF05050"/>
    </source>
</evidence>
<protein>
    <recommendedName>
        <fullName evidence="1">Methyltransferase FkbM domain-containing protein</fullName>
    </recommendedName>
</protein>
<accession>A0A6C0B007</accession>
<dbReference type="SUPFAM" id="SSF53335">
    <property type="entry name" value="S-adenosyl-L-methionine-dependent methyltransferases"/>
    <property type="match status" value="1"/>
</dbReference>
<feature type="domain" description="Methyltransferase FkbM" evidence="1">
    <location>
        <begin position="16"/>
        <end position="197"/>
    </location>
</feature>
<organism evidence="2">
    <name type="scientific">viral metagenome</name>
    <dbReference type="NCBI Taxonomy" id="1070528"/>
    <lineage>
        <taxon>unclassified sequences</taxon>
        <taxon>metagenomes</taxon>
        <taxon>organismal metagenomes</taxon>
    </lineage>
</organism>
<dbReference type="AlphaFoldDB" id="A0A6C0B007"/>
<evidence type="ECO:0000313" key="2">
    <source>
        <dbReference type="EMBL" id="QHS85386.1"/>
    </source>
</evidence>
<name>A0A6C0B007_9ZZZZ</name>